<comment type="similarity">
    <text evidence="1">Belongs to the enoyl-CoA hydratase/isomerase family.</text>
</comment>
<gene>
    <name evidence="2" type="ORF">SAMN05216377_106277</name>
</gene>
<dbReference type="InterPro" id="IPR029045">
    <property type="entry name" value="ClpP/crotonase-like_dom_sf"/>
</dbReference>
<proteinExistence type="inferred from homology"/>
<protein>
    <recommendedName>
        <fullName evidence="4">Enoyl-CoA hydratase</fullName>
    </recommendedName>
</protein>
<evidence type="ECO:0000256" key="1">
    <source>
        <dbReference type="ARBA" id="ARBA00005254"/>
    </source>
</evidence>
<dbReference type="InterPro" id="IPR014748">
    <property type="entry name" value="Enoyl-CoA_hydra_C"/>
</dbReference>
<evidence type="ECO:0008006" key="4">
    <source>
        <dbReference type="Google" id="ProtNLM"/>
    </source>
</evidence>
<evidence type="ECO:0000313" key="2">
    <source>
        <dbReference type="EMBL" id="SDF74805.1"/>
    </source>
</evidence>
<dbReference type="Gene3D" id="1.10.12.10">
    <property type="entry name" value="Lyase 2-enoyl-coa Hydratase, Chain A, domain 2"/>
    <property type="match status" value="1"/>
</dbReference>
<reference evidence="2 3" key="1">
    <citation type="submission" date="2016-10" db="EMBL/GenBank/DDBJ databases">
        <authorList>
            <person name="de Groot N.N."/>
        </authorList>
    </citation>
    <scope>NUCLEOTIDE SEQUENCE [LARGE SCALE GENOMIC DNA]</scope>
    <source>
        <strain evidence="2 3">CGMCC 4.3143</strain>
    </source>
</reference>
<evidence type="ECO:0000313" key="3">
    <source>
        <dbReference type="Proteomes" id="UP000198967"/>
    </source>
</evidence>
<dbReference type="STRING" id="366584.SAMN05216377_106277"/>
<keyword evidence="3" id="KW-1185">Reference proteome</keyword>
<accession>A0A1G7NL21</accession>
<dbReference type="AlphaFoldDB" id="A0A1G7NL21"/>
<organism evidence="2 3">
    <name type="scientific">Pseudonocardia oroxyli</name>
    <dbReference type="NCBI Taxonomy" id="366584"/>
    <lineage>
        <taxon>Bacteria</taxon>
        <taxon>Bacillati</taxon>
        <taxon>Actinomycetota</taxon>
        <taxon>Actinomycetes</taxon>
        <taxon>Pseudonocardiales</taxon>
        <taxon>Pseudonocardiaceae</taxon>
        <taxon>Pseudonocardia</taxon>
    </lineage>
</organism>
<dbReference type="SUPFAM" id="SSF52096">
    <property type="entry name" value="ClpP/crotonase"/>
    <property type="match status" value="1"/>
</dbReference>
<dbReference type="EMBL" id="FNBE01000006">
    <property type="protein sequence ID" value="SDF74805.1"/>
    <property type="molecule type" value="Genomic_DNA"/>
</dbReference>
<name>A0A1G7NL21_PSEOR</name>
<dbReference type="Proteomes" id="UP000198967">
    <property type="component" value="Unassembled WGS sequence"/>
</dbReference>
<sequence>MTDQVTATRAALAECFASEDHAEGVAAFLERRPARFTGR</sequence>